<dbReference type="OrthoDB" id="443435at2759"/>
<dbReference type="EMBL" id="CAMXCT010000425">
    <property type="protein sequence ID" value="CAI3978651.1"/>
    <property type="molecule type" value="Genomic_DNA"/>
</dbReference>
<accession>A0A9P1FJW7</accession>
<dbReference type="Gene3D" id="1.10.238.10">
    <property type="entry name" value="EF-hand"/>
    <property type="match status" value="1"/>
</dbReference>
<dbReference type="SUPFAM" id="SSF47473">
    <property type="entry name" value="EF-hand"/>
    <property type="match status" value="1"/>
</dbReference>
<dbReference type="AlphaFoldDB" id="A0A9P1FJW7"/>
<dbReference type="Proteomes" id="UP001152797">
    <property type="component" value="Unassembled WGS sequence"/>
</dbReference>
<protein>
    <recommendedName>
        <fullName evidence="2">EF-hand domain-containing protein</fullName>
    </recommendedName>
</protein>
<dbReference type="InterPro" id="IPR018247">
    <property type="entry name" value="EF_Hand_1_Ca_BS"/>
</dbReference>
<evidence type="ECO:0000313" key="4">
    <source>
        <dbReference type="EMBL" id="CAL4765963.1"/>
    </source>
</evidence>
<dbReference type="PROSITE" id="PS50222">
    <property type="entry name" value="EF_HAND_2"/>
    <property type="match status" value="1"/>
</dbReference>
<evidence type="ECO:0000313" key="5">
    <source>
        <dbReference type="Proteomes" id="UP001152797"/>
    </source>
</evidence>
<dbReference type="GO" id="GO:0005509">
    <property type="term" value="F:calcium ion binding"/>
    <property type="evidence" value="ECO:0007669"/>
    <property type="project" value="InterPro"/>
</dbReference>
<evidence type="ECO:0000256" key="1">
    <source>
        <dbReference type="ARBA" id="ARBA00022837"/>
    </source>
</evidence>
<evidence type="ECO:0000259" key="2">
    <source>
        <dbReference type="PROSITE" id="PS50222"/>
    </source>
</evidence>
<reference evidence="3" key="1">
    <citation type="submission" date="2022-10" db="EMBL/GenBank/DDBJ databases">
        <authorList>
            <person name="Chen Y."/>
            <person name="Dougan E. K."/>
            <person name="Chan C."/>
            <person name="Rhodes N."/>
            <person name="Thang M."/>
        </authorList>
    </citation>
    <scope>NUCLEOTIDE SEQUENCE</scope>
</reference>
<comment type="caution">
    <text evidence="3">The sequence shown here is derived from an EMBL/GenBank/DDBJ whole genome shotgun (WGS) entry which is preliminary data.</text>
</comment>
<dbReference type="PROSITE" id="PS00018">
    <property type="entry name" value="EF_HAND_1"/>
    <property type="match status" value="1"/>
</dbReference>
<name>A0A9P1FJW7_9DINO</name>
<dbReference type="InterPro" id="IPR002048">
    <property type="entry name" value="EF_hand_dom"/>
</dbReference>
<dbReference type="EMBL" id="CAMXCT020000425">
    <property type="protein sequence ID" value="CAL1132026.1"/>
    <property type="molecule type" value="Genomic_DNA"/>
</dbReference>
<organism evidence="3">
    <name type="scientific">Cladocopium goreaui</name>
    <dbReference type="NCBI Taxonomy" id="2562237"/>
    <lineage>
        <taxon>Eukaryota</taxon>
        <taxon>Sar</taxon>
        <taxon>Alveolata</taxon>
        <taxon>Dinophyceae</taxon>
        <taxon>Suessiales</taxon>
        <taxon>Symbiodiniaceae</taxon>
        <taxon>Cladocopium</taxon>
    </lineage>
</organism>
<gene>
    <name evidence="3" type="ORF">C1SCF055_LOCUS6676</name>
</gene>
<sequence>MPMWLHNTLQKLVKELLKADSASSIYQKELLKELQLQNRGRHVGIVTDVVKDIFPNVAFHENRTGVMRSRASDSPRPPNSTDDEAAVVLRDADQNQDGMLSLAEFREAWKKKESPMKKVIHKAGAAASMFLSSKAGAAVMAAIAVKGIDVSESLFGAEVWVFLKSQLKPKGKEANQSTALMRPCGATYDAQDTAYAGRGAGRLVEADPPIELSELEAESSQAAQKSEDGPEVCGHGLIDFDDLVEAEHVRQEEAVTSCKRRCIEERARKKSREVKGRGIGIHYGLALPASPAELLTVGAHWLSRAFWQAKTLPEDQTVSQVIALRPLTEGAHLLEVLLTGGVTMLAVTFFKESRDIKVLSGVLKPRTSVGSFVHGINFLRLLESELKVAQKFFFGDVCDHGSAGIIITEWSEMSTAPLCFCPSTWDLLPQRQSCFLSPVDHQELCLAGSAQRFGDPALGLLGLCLKPSEKEMWHQKSWTLVHVEEGLWQLRNSDGLVLLASNASAEALHLRMPSMRRHEMWRIYPAGPKAPDAYYIQSYYETFLAYSLAGNAVFMCATARSNAQWSLATLAEMARKSSPLHRIDLRGPRNEGLSFHMMERLIIGFAELAGRCVTQNVALDNMPEESDEKASSDRYTEHDDTADAVRWRELRVLLRHQLARLQHCDSPRAQLGFQDSEFLDKASVAQEFIARLAVQLFSGTINKQAMKDYRAALVTARVNYYPICAFLTALSEYHVCGPEVIGVDSLYEDFGCIGMQNLGDITCGPLGLKLWRWLCLAAPKVLSESFGHLIELFVKTLAANCDRHLDSEKLMWHVLLAASLHSVELLDAVPILLERIPKSEWFNIRSWSDPRLSSADTWMAMKGFASIAIVTTKFDLVNRMVHDIPEVLSTHQVICNTIFRDGAKPWQPVLIGLGDQRTEVRAAASWKSEILALLPADFPAFALEPEHPEGWAEICMPFNGYIPWASSRLCDASEVRITKDNVPASMEILSLMYHTRRQYTGKSGPMFMDEISAKKLCDEIYLREKASNLLARLGHGQCSVVHGSFLADTERKPWWPEEYKDWAYHSFVLFDDGHIADLTADQFDISVPQLWYPADPSRYDRSSHRAEEARFLRQVTIGLDKWRQFVEQDRHASGLLEKTPRPLYDWWDAEMKGGFDVRNGQRGQVLRHGKSMPLPEPFDVRQVRDRSVVFRRLTEPEELKVCLVEGTVVDGRDGDRR</sequence>
<feature type="domain" description="EF-hand" evidence="2">
    <location>
        <begin position="80"/>
        <end position="115"/>
    </location>
</feature>
<dbReference type="InterPro" id="IPR011992">
    <property type="entry name" value="EF-hand-dom_pair"/>
</dbReference>
<evidence type="ECO:0000313" key="3">
    <source>
        <dbReference type="EMBL" id="CAI3978651.1"/>
    </source>
</evidence>
<keyword evidence="1" id="KW-0106">Calcium</keyword>
<reference evidence="4 5" key="2">
    <citation type="submission" date="2024-05" db="EMBL/GenBank/DDBJ databases">
        <authorList>
            <person name="Chen Y."/>
            <person name="Shah S."/>
            <person name="Dougan E. K."/>
            <person name="Thang M."/>
            <person name="Chan C."/>
        </authorList>
    </citation>
    <scope>NUCLEOTIDE SEQUENCE [LARGE SCALE GENOMIC DNA]</scope>
</reference>
<proteinExistence type="predicted"/>
<dbReference type="EMBL" id="CAMXCT030000425">
    <property type="protein sequence ID" value="CAL4765963.1"/>
    <property type="molecule type" value="Genomic_DNA"/>
</dbReference>
<keyword evidence="5" id="KW-1185">Reference proteome</keyword>